<dbReference type="RefSeq" id="YP_007238052.1">
    <property type="nucleotide sequence ID" value="NC_019932.1"/>
</dbReference>
<organism evidence="2 3">
    <name type="scientific">Erwinia phage ENT90</name>
    <dbReference type="NCBI Taxonomy" id="947843"/>
    <lineage>
        <taxon>Viruses</taxon>
        <taxon>Duplodnaviria</taxon>
        <taxon>Heunggongvirae</taxon>
        <taxon>Uroviricota</taxon>
        <taxon>Caudoviricetes</taxon>
        <taxon>Peduoviridae</taxon>
        <taxon>Entnonagintavirus</taxon>
        <taxon>Entnonagintavirus ENT90</taxon>
    </lineage>
</organism>
<dbReference type="GeneID" id="14297582"/>
<dbReference type="KEGG" id="vg:14297582"/>
<proteinExistence type="predicted"/>
<evidence type="ECO:0000313" key="2">
    <source>
        <dbReference type="EMBL" id="ADX32466.1"/>
    </source>
</evidence>
<keyword evidence="1" id="KW-1133">Transmembrane helix</keyword>
<keyword evidence="1" id="KW-0472">Membrane</keyword>
<evidence type="ECO:0000256" key="1">
    <source>
        <dbReference type="SAM" id="Phobius"/>
    </source>
</evidence>
<keyword evidence="3" id="KW-1185">Reference proteome</keyword>
<feature type="transmembrane region" description="Helical" evidence="1">
    <location>
        <begin position="29"/>
        <end position="52"/>
    </location>
</feature>
<sequence length="63" mass="7306">MRKHSNFINHTWSNNHACYGFMRLKRTAAINVLALVITFFRLARYVAAAFSVSRGLAKRTMHH</sequence>
<evidence type="ECO:0000313" key="3">
    <source>
        <dbReference type="Proteomes" id="UP000008648"/>
    </source>
</evidence>
<dbReference type="EMBL" id="HQ110084">
    <property type="protein sequence ID" value="ADX32466.1"/>
    <property type="molecule type" value="Genomic_DNA"/>
</dbReference>
<protein>
    <submittedName>
        <fullName evidence="2">Uncharacterized protein</fullName>
    </submittedName>
</protein>
<dbReference type="Proteomes" id="UP000008648">
    <property type="component" value="Segment"/>
</dbReference>
<accession>F1BUT1</accession>
<reference evidence="2 3" key="1">
    <citation type="submission" date="2010-08" db="EMBL/GenBank/DDBJ databases">
        <title>Genomic sequence of temperate phage ENT90 isolated from Erwinia amylovora.</title>
        <authorList>
            <person name="Lee Y.-D."/>
            <person name="Park J.-H."/>
        </authorList>
    </citation>
    <scope>NUCLEOTIDE SEQUENCE [LARGE SCALE GENOMIC DNA]</scope>
</reference>
<name>F1BUT1_9CAUD</name>
<keyword evidence="1" id="KW-0812">Transmembrane</keyword>